<proteinExistence type="predicted"/>
<dbReference type="AlphaFoldDB" id="A0A939G7X0"/>
<gene>
    <name evidence="1" type="ORF">J2I48_21045</name>
</gene>
<dbReference type="RefSeq" id="WP_207337478.1">
    <property type="nucleotide sequence ID" value="NZ_JAFMYU010000020.1"/>
</dbReference>
<dbReference type="EMBL" id="JAFMYU010000020">
    <property type="protein sequence ID" value="MBO0933511.1"/>
    <property type="molecule type" value="Genomic_DNA"/>
</dbReference>
<sequence>MIYHYFLRSWLFLLFAGLTTGVLGQGRVSNVRMRAPDQQSVEIYYDLKNAQPSDSVYVRLQRRSGILVKPNAANVSGAIGQNQTDGRDKKVVWNLRENKLLLREEVRAVVLVKQLGTAGVVAEAPKPEPPAAEEKPYESVATRRYTGPGWALLSALAPGIGNIFVQNPTPKVGFRPLVTVAAYGLLLYGAGQQGDAKQAYDAYSRSPSETEGEPFYQQANSAHQRYYIATRAAGLIWLTDVTLTLLKGLRNERAAKKQPAVSLNLNYQANTPVALFRYSF</sequence>
<accession>A0A939G7X0</accession>
<name>A0A939G7X0_9BACT</name>
<evidence type="ECO:0000313" key="1">
    <source>
        <dbReference type="EMBL" id="MBO0933511.1"/>
    </source>
</evidence>
<dbReference type="Proteomes" id="UP000664795">
    <property type="component" value="Unassembled WGS sequence"/>
</dbReference>
<keyword evidence="2" id="KW-1185">Reference proteome</keyword>
<reference evidence="1 2" key="1">
    <citation type="submission" date="2021-03" db="EMBL/GenBank/DDBJ databases">
        <title>Fibrella sp. HMF5036 genome sequencing and assembly.</title>
        <authorList>
            <person name="Kang H."/>
            <person name="Kim H."/>
            <person name="Bae S."/>
            <person name="Joh K."/>
        </authorList>
    </citation>
    <scope>NUCLEOTIDE SEQUENCE [LARGE SCALE GENOMIC DNA]</scope>
    <source>
        <strain evidence="1 2">HMF5036</strain>
    </source>
</reference>
<evidence type="ECO:0000313" key="2">
    <source>
        <dbReference type="Proteomes" id="UP000664795"/>
    </source>
</evidence>
<evidence type="ECO:0008006" key="3">
    <source>
        <dbReference type="Google" id="ProtNLM"/>
    </source>
</evidence>
<comment type="caution">
    <text evidence="1">The sequence shown here is derived from an EMBL/GenBank/DDBJ whole genome shotgun (WGS) entry which is preliminary data.</text>
</comment>
<organism evidence="1 2">
    <name type="scientific">Fibrella aquatilis</name>
    <dbReference type="NCBI Taxonomy" id="2817059"/>
    <lineage>
        <taxon>Bacteria</taxon>
        <taxon>Pseudomonadati</taxon>
        <taxon>Bacteroidota</taxon>
        <taxon>Cytophagia</taxon>
        <taxon>Cytophagales</taxon>
        <taxon>Spirosomataceae</taxon>
        <taxon>Fibrella</taxon>
    </lineage>
</organism>
<protein>
    <recommendedName>
        <fullName evidence="3">DUF5683 domain-containing protein</fullName>
    </recommendedName>
</protein>